<evidence type="ECO:0000313" key="3">
    <source>
        <dbReference type="EMBL" id="PKR86863.1"/>
    </source>
</evidence>
<feature type="coiled-coil region" evidence="1">
    <location>
        <begin position="396"/>
        <end position="423"/>
    </location>
</feature>
<protein>
    <recommendedName>
        <fullName evidence="5">DUF4129 domain-containing protein</fullName>
    </recommendedName>
</protein>
<dbReference type="OrthoDB" id="2942362at2"/>
<accession>A0A2N3LQQ4</accession>
<comment type="caution">
    <text evidence="3">The sequence shown here is derived from an EMBL/GenBank/DDBJ whole genome shotgun (WGS) entry which is preliminary data.</text>
</comment>
<proteinExistence type="predicted"/>
<evidence type="ECO:0008006" key="5">
    <source>
        <dbReference type="Google" id="ProtNLM"/>
    </source>
</evidence>
<feature type="transmembrane region" description="Helical" evidence="2">
    <location>
        <begin position="221"/>
        <end position="240"/>
    </location>
</feature>
<keyword evidence="2" id="KW-1133">Transmembrane helix</keyword>
<evidence type="ECO:0000256" key="2">
    <source>
        <dbReference type="SAM" id="Phobius"/>
    </source>
</evidence>
<feature type="transmembrane region" description="Helical" evidence="2">
    <location>
        <begin position="46"/>
        <end position="64"/>
    </location>
</feature>
<feature type="transmembrane region" description="Helical" evidence="2">
    <location>
        <begin position="124"/>
        <end position="145"/>
    </location>
</feature>
<feature type="transmembrane region" description="Helical" evidence="2">
    <location>
        <begin position="185"/>
        <end position="209"/>
    </location>
</feature>
<feature type="transmembrane region" description="Helical" evidence="2">
    <location>
        <begin position="152"/>
        <end position="170"/>
    </location>
</feature>
<gene>
    <name evidence="3" type="ORF">CWO92_02090</name>
</gene>
<evidence type="ECO:0000313" key="4">
    <source>
        <dbReference type="Proteomes" id="UP000233440"/>
    </source>
</evidence>
<dbReference type="EMBL" id="PIQO01000001">
    <property type="protein sequence ID" value="PKR86863.1"/>
    <property type="molecule type" value="Genomic_DNA"/>
</dbReference>
<feature type="transmembrane region" description="Helical" evidence="2">
    <location>
        <begin position="76"/>
        <end position="104"/>
    </location>
</feature>
<keyword evidence="4" id="KW-1185">Reference proteome</keyword>
<name>A0A2N3LQQ4_9BACI</name>
<sequence>MEVNLTTKIQMNVLKIFEIKRLFLSDAIIFALVQYSIPQIKGNGSISWSILGILFMVSLTTLLFSQGIEKRFSKAFYLCSIPIIIIGTWLGDIPTFEIFLLFIFSLWRLKVLFTEDGDEDSENILSSRLLATILIFIVWYFIGYISGQKSRTLLIIFPILQIFLYSYGTFLKRFIQSSSLSKKTLVTFSCLLIIIPIVLSVAVSFIASFIKDGLSIVFDKVFWFIITLFSPLINLINQYFENGYAEYDNRLVNYSKKRFELRMPESNEGKLFESLQTEHYNFYIMLGVIIIAFIVFTFVLHFKKRKVKNAKVGNKSTQNTIHKLLDKQNKTIIYPSYYSKSTEKIRKYVLELERFAVKQKLDRSGAESVRGWLNRLNIQVSEKWLAIYENVRYGSIQVTENEVEQFKLEMELIKNKMKKYDKE</sequence>
<keyword evidence="2" id="KW-0812">Transmembrane</keyword>
<reference evidence="3 4" key="1">
    <citation type="submission" date="2017-11" db="EMBL/GenBank/DDBJ databases">
        <title>Bacillus camelliae sp. nov., isolated from pu'er tea.</title>
        <authorList>
            <person name="Niu L."/>
        </authorList>
    </citation>
    <scope>NUCLEOTIDE SEQUENCE [LARGE SCALE GENOMIC DNA]</scope>
    <source>
        <strain evidence="3 4">7578-1</strain>
    </source>
</reference>
<evidence type="ECO:0000256" key="1">
    <source>
        <dbReference type="SAM" id="Coils"/>
    </source>
</evidence>
<dbReference type="RefSeq" id="WP_101352513.1">
    <property type="nucleotide sequence ID" value="NZ_PIQO01000001.1"/>
</dbReference>
<feature type="transmembrane region" description="Helical" evidence="2">
    <location>
        <begin position="280"/>
        <end position="302"/>
    </location>
</feature>
<organism evidence="3 4">
    <name type="scientific">Heyndrickxia camelliae</name>
    <dbReference type="NCBI Taxonomy" id="1707093"/>
    <lineage>
        <taxon>Bacteria</taxon>
        <taxon>Bacillati</taxon>
        <taxon>Bacillota</taxon>
        <taxon>Bacilli</taxon>
        <taxon>Bacillales</taxon>
        <taxon>Bacillaceae</taxon>
        <taxon>Heyndrickxia</taxon>
    </lineage>
</organism>
<keyword evidence="1" id="KW-0175">Coiled coil</keyword>
<keyword evidence="2" id="KW-0472">Membrane</keyword>
<dbReference type="Proteomes" id="UP000233440">
    <property type="component" value="Unassembled WGS sequence"/>
</dbReference>
<feature type="transmembrane region" description="Helical" evidence="2">
    <location>
        <begin position="21"/>
        <end position="40"/>
    </location>
</feature>
<dbReference type="AlphaFoldDB" id="A0A2N3LQQ4"/>